<dbReference type="Pfam" id="PF03658">
    <property type="entry name" value="Ub-RnfH"/>
    <property type="match status" value="1"/>
</dbReference>
<evidence type="ECO:0000313" key="3">
    <source>
        <dbReference type="EMBL" id="SFC90050.1"/>
    </source>
</evidence>
<dbReference type="InterPro" id="IPR037021">
    <property type="entry name" value="RnfH_sf"/>
</dbReference>
<dbReference type="STRING" id="402385.SAMN05421848_3217"/>
<dbReference type="PANTHER" id="PTHR37483:SF1">
    <property type="entry name" value="UPF0125 PROTEIN RATB"/>
    <property type="match status" value="1"/>
</dbReference>
<evidence type="ECO:0000313" key="4">
    <source>
        <dbReference type="Proteomes" id="UP000199046"/>
    </source>
</evidence>
<dbReference type="Proteomes" id="UP000199046">
    <property type="component" value="Unassembled WGS sequence"/>
</dbReference>
<sequence length="100" mass="11342">MQEKEGSITCEVAWATPERQYLETVAVPQGTTVLAALEMSGLCCRINELADIPIELLQLGIFGEHIKAPEDRIVRQGDRIEIYRPLQIDPKQARRARARR</sequence>
<dbReference type="PANTHER" id="PTHR37483">
    <property type="entry name" value="UPF0125 PROTEIN RATB"/>
    <property type="match status" value="1"/>
</dbReference>
<proteinExistence type="inferred from homology"/>
<gene>
    <name evidence="3" type="ORF">SAMN05421848_3217</name>
</gene>
<dbReference type="SUPFAM" id="SSF54285">
    <property type="entry name" value="MoaD/ThiS"/>
    <property type="match status" value="1"/>
</dbReference>
<dbReference type="Gene3D" id="3.10.20.280">
    <property type="entry name" value="RnfH-like"/>
    <property type="match status" value="1"/>
</dbReference>
<dbReference type="RefSeq" id="WP_090136101.1">
    <property type="nucleotide sequence ID" value="NZ_FOLY01000009.1"/>
</dbReference>
<reference evidence="4" key="1">
    <citation type="submission" date="2016-10" db="EMBL/GenBank/DDBJ databases">
        <authorList>
            <person name="Varghese N."/>
            <person name="Submissions S."/>
        </authorList>
    </citation>
    <scope>NUCLEOTIDE SEQUENCE [LARGE SCALE GENOMIC DNA]</scope>
    <source>
        <strain evidence="4">DSM 23439</strain>
    </source>
</reference>
<organism evidence="3 4">
    <name type="scientific">Kushneria avicenniae</name>
    <dbReference type="NCBI Taxonomy" id="402385"/>
    <lineage>
        <taxon>Bacteria</taxon>
        <taxon>Pseudomonadati</taxon>
        <taxon>Pseudomonadota</taxon>
        <taxon>Gammaproteobacteria</taxon>
        <taxon>Oceanospirillales</taxon>
        <taxon>Halomonadaceae</taxon>
        <taxon>Kushneria</taxon>
    </lineage>
</organism>
<protein>
    <recommendedName>
        <fullName evidence="2">UPF0125 protein SAMN05421848_3217</fullName>
    </recommendedName>
</protein>
<accession>A0A1I1N8J6</accession>
<comment type="similarity">
    <text evidence="1 2">Belongs to the UPF0125 (RnfH) family.</text>
</comment>
<evidence type="ECO:0000256" key="2">
    <source>
        <dbReference type="HAMAP-Rule" id="MF_00460"/>
    </source>
</evidence>
<dbReference type="NCBIfam" id="NF002490">
    <property type="entry name" value="PRK01777.1"/>
    <property type="match status" value="1"/>
</dbReference>
<dbReference type="EMBL" id="FOLY01000009">
    <property type="protein sequence ID" value="SFC90050.1"/>
    <property type="molecule type" value="Genomic_DNA"/>
</dbReference>
<name>A0A1I1N8J6_9GAMM</name>
<dbReference type="InterPro" id="IPR016155">
    <property type="entry name" value="Mopterin_synth/thiamin_S_b"/>
</dbReference>
<dbReference type="InterPro" id="IPR005346">
    <property type="entry name" value="RnfH"/>
</dbReference>
<keyword evidence="4" id="KW-1185">Reference proteome</keyword>
<evidence type="ECO:0000256" key="1">
    <source>
        <dbReference type="ARBA" id="ARBA00010645"/>
    </source>
</evidence>
<dbReference type="OrthoDB" id="9796575at2"/>
<dbReference type="AlphaFoldDB" id="A0A1I1N8J6"/>
<dbReference type="HAMAP" id="MF_00460">
    <property type="entry name" value="UPF0125_RnfH"/>
    <property type="match status" value="1"/>
</dbReference>